<dbReference type="OrthoDB" id="7637125at2"/>
<dbReference type="PROSITE" id="PS50293">
    <property type="entry name" value="TPR_REGION"/>
    <property type="match status" value="1"/>
</dbReference>
<evidence type="ECO:0008006" key="6">
    <source>
        <dbReference type="Google" id="ProtNLM"/>
    </source>
</evidence>
<dbReference type="STRING" id="1274631.LMTR13_09890"/>
<dbReference type="PANTHER" id="PTHR45586">
    <property type="entry name" value="TPR REPEAT-CONTAINING PROTEIN PA4667"/>
    <property type="match status" value="1"/>
</dbReference>
<dbReference type="AlphaFoldDB" id="A0A1B1UCG3"/>
<dbReference type="Pfam" id="PF13432">
    <property type="entry name" value="TPR_16"/>
    <property type="match status" value="2"/>
</dbReference>
<dbReference type="PANTHER" id="PTHR45586:SF1">
    <property type="entry name" value="LIPOPOLYSACCHARIDE ASSEMBLY PROTEIN B"/>
    <property type="match status" value="1"/>
</dbReference>
<protein>
    <recommendedName>
        <fullName evidence="6">Tetratricopeptide repeat protein</fullName>
    </recommendedName>
</protein>
<dbReference type="Gene3D" id="1.25.40.10">
    <property type="entry name" value="Tetratricopeptide repeat domain"/>
    <property type="match status" value="4"/>
</dbReference>
<dbReference type="PROSITE" id="PS51257">
    <property type="entry name" value="PROKAR_LIPOPROTEIN"/>
    <property type="match status" value="1"/>
</dbReference>
<dbReference type="InterPro" id="IPR051012">
    <property type="entry name" value="CellSynth/LPSAsmb/PSIAsmb"/>
</dbReference>
<evidence type="ECO:0000313" key="5">
    <source>
        <dbReference type="Proteomes" id="UP000092839"/>
    </source>
</evidence>
<dbReference type="SUPFAM" id="SSF48452">
    <property type="entry name" value="TPR-like"/>
    <property type="match status" value="4"/>
</dbReference>
<proteinExistence type="predicted"/>
<dbReference type="SMART" id="SM00028">
    <property type="entry name" value="TPR"/>
    <property type="match status" value="12"/>
</dbReference>
<organism evidence="4 5">
    <name type="scientific">Bradyrhizobium icense</name>
    <dbReference type="NCBI Taxonomy" id="1274631"/>
    <lineage>
        <taxon>Bacteria</taxon>
        <taxon>Pseudomonadati</taxon>
        <taxon>Pseudomonadota</taxon>
        <taxon>Alphaproteobacteria</taxon>
        <taxon>Hyphomicrobiales</taxon>
        <taxon>Nitrobacteraceae</taxon>
        <taxon>Bradyrhizobium</taxon>
    </lineage>
</organism>
<dbReference type="Proteomes" id="UP000092839">
    <property type="component" value="Chromosome"/>
</dbReference>
<feature type="repeat" description="TPR" evidence="3">
    <location>
        <begin position="751"/>
        <end position="784"/>
    </location>
</feature>
<dbReference type="PROSITE" id="PS50005">
    <property type="entry name" value="TPR"/>
    <property type="match status" value="2"/>
</dbReference>
<dbReference type="Pfam" id="PF14559">
    <property type="entry name" value="TPR_19"/>
    <property type="match status" value="3"/>
</dbReference>
<dbReference type="InterPro" id="IPR011990">
    <property type="entry name" value="TPR-like_helical_dom_sf"/>
</dbReference>
<evidence type="ECO:0000256" key="1">
    <source>
        <dbReference type="ARBA" id="ARBA00022737"/>
    </source>
</evidence>
<evidence type="ECO:0000256" key="3">
    <source>
        <dbReference type="PROSITE-ProRule" id="PRU00339"/>
    </source>
</evidence>
<evidence type="ECO:0000313" key="4">
    <source>
        <dbReference type="EMBL" id="ANW00431.1"/>
    </source>
</evidence>
<accession>A0A1B1UCG3</accession>
<dbReference type="InterPro" id="IPR019734">
    <property type="entry name" value="TPR_rpt"/>
</dbReference>
<reference evidence="4 5" key="1">
    <citation type="submission" date="2016-07" db="EMBL/GenBank/DDBJ databases">
        <title>Complete genome sequence of Bradyrhizobium icense LMTR 13T, a potential inoculant strain isolated from lima bean (Phaseolus lunatus) in Peru.</title>
        <authorList>
            <person name="Ormeno-Orrillo E."/>
            <person name="Duran D."/>
            <person name="Rogel M.A."/>
            <person name="Rey L."/>
            <person name="Imperial J."/>
            <person name="Ruiz-Argueso T."/>
            <person name="Martinez-Romero E."/>
        </authorList>
    </citation>
    <scope>NUCLEOTIDE SEQUENCE [LARGE SCALE GENOMIC DNA]</scope>
    <source>
        <strain evidence="4 5">LMTR 13</strain>
    </source>
</reference>
<dbReference type="Pfam" id="PF13181">
    <property type="entry name" value="TPR_8"/>
    <property type="match status" value="1"/>
</dbReference>
<keyword evidence="1" id="KW-0677">Repeat</keyword>
<dbReference type="EMBL" id="CP016428">
    <property type="protein sequence ID" value="ANW00431.1"/>
    <property type="molecule type" value="Genomic_DNA"/>
</dbReference>
<keyword evidence="5" id="KW-1185">Reference proteome</keyword>
<keyword evidence="2 3" id="KW-0802">TPR repeat</keyword>
<sequence>MKQPVGQSFYVRGSLALLLVTFVAGCGSPEERAQSYYESGMALIEKKDDLEARKELLKAVKYKSDKVEVWRALAGIDERTKATSLFLDLRRIVELDPNDLNARLKLARIMVGGGAAEAALRVVDAANEGDKPNAELHALRSIILLRTNDNAGAIREAQRAYEIDPANVDAISVLASKKVADGELDGALKLLDSIPADSKDDTRLALQKIDVYARKKDLPKAEELLRKLIVQNPQEATYRAQLLQFLIAQRKFPEAEKEFRARAEASPTDSKLGMDLVRFLSATKGADAARAELEARIKAGGDDFDYQIALVELNHQQNRTADAVQALQKLADTVAAPDRKLAAQVKLAEIHLSKGEKAAAEPLIAEILAKDRRNGGALRLRAAMSIDKGQFDSAISDLREALNDQPKSVELLSLLAVAYERSGKGELADRQYADALKSSNSNPDVVLRYVAFLQRKGDAARAEEILMEAANRNSNNLQIWSSLGQVRLSRQNWSGALAIADALGRVDQARVVADQIRAAALAGQNKIEESIAALESAHKAAPDAPQPALALASAYVKQGKPDKASALLQTISNKFPANAQLLVFLGQAKLAEKKNDEALQSFRKAVEQQPREPAGYTALSEFYVQSKDYDAAEKVLKTGLAELPGNVAFRLALAGLQIQRGNNDAAIAQYEAIVQDQPNSMVAVNNLVSLLLDNRSDKPSLDRAVELSEKLKGSKVPQFQDTWGWAQYKRGDFKGAVATLETAVVAMPNLAAAHYHLGMSYAAAGQTEKAAEQFKTAFSLEPDGTPLKENIRSAMK</sequence>
<feature type="repeat" description="TPR" evidence="3">
    <location>
        <begin position="579"/>
        <end position="612"/>
    </location>
</feature>
<dbReference type="KEGG" id="bic:LMTR13_09890"/>
<evidence type="ECO:0000256" key="2">
    <source>
        <dbReference type="ARBA" id="ARBA00022803"/>
    </source>
</evidence>
<name>A0A1B1UCG3_9BRAD</name>
<gene>
    <name evidence="4" type="ORF">LMTR13_09890</name>
</gene>